<dbReference type="Pfam" id="PF00370">
    <property type="entry name" value="FGGY_N"/>
    <property type="match status" value="1"/>
</dbReference>
<sequence>MYLGIDCGTQGTKALLIDEHGIAQDRGHAMHEVIQRAAGAREQDPKWWIEALRYQ</sequence>
<feature type="domain" description="Carbohydrate kinase FGGY N-terminal" evidence="1">
    <location>
        <begin position="1"/>
        <end position="52"/>
    </location>
</feature>
<evidence type="ECO:0000313" key="2">
    <source>
        <dbReference type="EMBL" id="MBB5345716.1"/>
    </source>
</evidence>
<comment type="caution">
    <text evidence="2">The sequence shown here is derived from an EMBL/GenBank/DDBJ whole genome shotgun (WGS) entry which is preliminary data.</text>
</comment>
<dbReference type="SUPFAM" id="SSF53067">
    <property type="entry name" value="Actin-like ATPase domain"/>
    <property type="match status" value="1"/>
</dbReference>
<keyword evidence="2" id="KW-0808">Transferase</keyword>
<dbReference type="InterPro" id="IPR043129">
    <property type="entry name" value="ATPase_NBD"/>
</dbReference>
<organism evidence="2 3">
    <name type="scientific">Tunturiibacter lichenicola</name>
    <dbReference type="NCBI Taxonomy" id="2051959"/>
    <lineage>
        <taxon>Bacteria</taxon>
        <taxon>Pseudomonadati</taxon>
        <taxon>Acidobacteriota</taxon>
        <taxon>Terriglobia</taxon>
        <taxon>Terriglobales</taxon>
        <taxon>Acidobacteriaceae</taxon>
        <taxon>Tunturiibacter</taxon>
    </lineage>
</organism>
<dbReference type="GO" id="GO:0016301">
    <property type="term" value="F:kinase activity"/>
    <property type="evidence" value="ECO:0007669"/>
    <property type="project" value="UniProtKB-KW"/>
</dbReference>
<keyword evidence="2" id="KW-0418">Kinase</keyword>
<proteinExistence type="predicted"/>
<dbReference type="EMBL" id="JACHDZ010000007">
    <property type="protein sequence ID" value="MBB5345716.1"/>
    <property type="molecule type" value="Genomic_DNA"/>
</dbReference>
<dbReference type="GO" id="GO:0005975">
    <property type="term" value="P:carbohydrate metabolic process"/>
    <property type="evidence" value="ECO:0007669"/>
    <property type="project" value="InterPro"/>
</dbReference>
<accession>A0A7W8JB57</accession>
<dbReference type="Proteomes" id="UP000569092">
    <property type="component" value="Unassembled WGS sequence"/>
</dbReference>
<evidence type="ECO:0000259" key="1">
    <source>
        <dbReference type="Pfam" id="PF00370"/>
    </source>
</evidence>
<protein>
    <submittedName>
        <fullName evidence="2">Sugar (Pentulose or hexulose) kinase</fullName>
    </submittedName>
</protein>
<evidence type="ECO:0000313" key="3">
    <source>
        <dbReference type="Proteomes" id="UP000569092"/>
    </source>
</evidence>
<name>A0A7W8JB57_9BACT</name>
<dbReference type="AlphaFoldDB" id="A0A7W8JB57"/>
<dbReference type="InterPro" id="IPR018484">
    <property type="entry name" value="FGGY_N"/>
</dbReference>
<reference evidence="2 3" key="1">
    <citation type="submission" date="2020-08" db="EMBL/GenBank/DDBJ databases">
        <title>Genomic Encyclopedia of Type Strains, Phase IV (KMG-V): Genome sequencing to study the core and pangenomes of soil and plant-associated prokaryotes.</title>
        <authorList>
            <person name="Whitman W."/>
        </authorList>
    </citation>
    <scope>NUCLEOTIDE SEQUENCE [LARGE SCALE GENOMIC DNA]</scope>
    <source>
        <strain evidence="2 3">M8US30</strain>
    </source>
</reference>
<gene>
    <name evidence="2" type="ORF">HDF10_003717</name>
</gene>
<dbReference type="Gene3D" id="3.30.420.40">
    <property type="match status" value="1"/>
</dbReference>